<name>A0A934VU84_9BACT</name>
<dbReference type="AlphaFoldDB" id="A0A934VU84"/>
<dbReference type="RefSeq" id="WP_200359519.1">
    <property type="nucleotide sequence ID" value="NZ_JAENIL010000093.1"/>
</dbReference>
<organism evidence="6 7">
    <name type="scientific">Pelagicoccus mobilis</name>
    <dbReference type="NCBI Taxonomy" id="415221"/>
    <lineage>
        <taxon>Bacteria</taxon>
        <taxon>Pseudomonadati</taxon>
        <taxon>Verrucomicrobiota</taxon>
        <taxon>Opitutia</taxon>
        <taxon>Puniceicoccales</taxon>
        <taxon>Pelagicoccaceae</taxon>
        <taxon>Pelagicoccus</taxon>
    </lineage>
</organism>
<evidence type="ECO:0000256" key="2">
    <source>
        <dbReference type="ARBA" id="ARBA00023326"/>
    </source>
</evidence>
<feature type="compositionally biased region" description="Polar residues" evidence="3">
    <location>
        <begin position="815"/>
        <end position="826"/>
    </location>
</feature>
<accession>A0A934VU84</accession>
<feature type="signal peptide" evidence="4">
    <location>
        <begin position="1"/>
        <end position="20"/>
    </location>
</feature>
<protein>
    <recommendedName>
        <fullName evidence="5">Glycoside hydrolase family 9 domain-containing protein</fullName>
    </recommendedName>
</protein>
<dbReference type="SUPFAM" id="SSF48208">
    <property type="entry name" value="Six-hairpin glycosidases"/>
    <property type="match status" value="1"/>
</dbReference>
<keyword evidence="2" id="KW-0624">Polysaccharide degradation</keyword>
<dbReference type="InterPro" id="IPR012341">
    <property type="entry name" value="6hp_glycosidase-like_sf"/>
</dbReference>
<evidence type="ECO:0000256" key="3">
    <source>
        <dbReference type="SAM" id="MobiDB-lite"/>
    </source>
</evidence>
<feature type="chain" id="PRO_5037897756" description="Glycoside hydrolase family 9 domain-containing protein" evidence="4">
    <location>
        <begin position="21"/>
        <end position="845"/>
    </location>
</feature>
<dbReference type="Gene3D" id="2.60.40.10">
    <property type="entry name" value="Immunoglobulins"/>
    <property type="match status" value="1"/>
</dbReference>
<keyword evidence="7" id="KW-1185">Reference proteome</keyword>
<dbReference type="EMBL" id="JAENIL010000093">
    <property type="protein sequence ID" value="MBK1880493.1"/>
    <property type="molecule type" value="Genomic_DNA"/>
</dbReference>
<sequence length="845" mass="94296">MKLRALSAFAAVCASPYLHAAKVDLVKVVDRDYLMVQILDGVVEIIEKPETYSYSEETILYNPPLDTAQAATASNWTLTSNDDANYDASGQTASNAFRRTKLNGLAQRGWNTSIADWNFDTTFTHVLFLQLPSPLQQGASYTLEIAASTGADETNHTFTYDIFSSPTEAIHINLAGYDNGPGIKAADLYQWLGDGGHRDYSSFEGNTVYLHNVDTQENHDVGQVSFWQDSGSDAGNWNYTRSPVWNIDFSGFDTPGTYRLAVEGVGCSEDFAIGPRPRKAPFDTMVRGYFFMRIGQEPADNVLGTPRQPLYIPGEDPDDTVVYLTSMSPDHPDWDTFASGDKWDRKDEWAAYVLPGSPTNPNSRGGHSDAYDWDRHLAHVSNIYDILFPYFLSGGMLDDDDTGIAESGNGVPDAIDAARYEVDFFLSLKTEHGYGHGLNNPDGNNVFYQAAPTAHAAWANAVNAAMLADAYRIAGQRELMAYYRDAAIEAFEWAAAMDDPKLDTQLNVSSQRLRGRDLRLTAAAHLYNLTGDTAYEDYFATDSNVRTASNANLTHESHNQLYATVAYLTTQRTVNYPEIQANMRQAIAREAKSFEADKTLTRPTRRAADDGPCWFQTAQYVQRSILAHHVSQDPVDKAHFLDALLLEADWSLGRNPTNMIQMTTATTALADKRSVQICYSTGVRDGVPGMHPGHTPYMNIANWGGHMRGSNPTWMADQCYPDWSEWPHAEAHFETNHIWANGEFTPRQTMRGKFALYAYLYNLEKRRSTPSSFTQTPSPNAITIQFQNPEVDTSAPVPDLLQSEDLQTWAPIQYDDSSSQTRSTWTIPHPESGSRFWKLDEENTK</sequence>
<dbReference type="GO" id="GO:0000272">
    <property type="term" value="P:polysaccharide catabolic process"/>
    <property type="evidence" value="ECO:0007669"/>
    <property type="project" value="UniProtKB-KW"/>
</dbReference>
<dbReference type="Gene3D" id="1.50.10.10">
    <property type="match status" value="1"/>
</dbReference>
<dbReference type="SUPFAM" id="SSF81296">
    <property type="entry name" value="E set domains"/>
    <property type="match status" value="1"/>
</dbReference>
<dbReference type="GO" id="GO:0004553">
    <property type="term" value="F:hydrolase activity, hydrolyzing O-glycosyl compounds"/>
    <property type="evidence" value="ECO:0007669"/>
    <property type="project" value="InterPro"/>
</dbReference>
<evidence type="ECO:0000256" key="4">
    <source>
        <dbReference type="SAM" id="SignalP"/>
    </source>
</evidence>
<dbReference type="InterPro" id="IPR014756">
    <property type="entry name" value="Ig_E-set"/>
</dbReference>
<evidence type="ECO:0000313" key="7">
    <source>
        <dbReference type="Proteomes" id="UP000617628"/>
    </source>
</evidence>
<keyword evidence="1" id="KW-0119">Carbohydrate metabolism</keyword>
<dbReference type="InterPro" id="IPR013783">
    <property type="entry name" value="Ig-like_fold"/>
</dbReference>
<evidence type="ECO:0000313" key="6">
    <source>
        <dbReference type="EMBL" id="MBK1880493.1"/>
    </source>
</evidence>
<dbReference type="InterPro" id="IPR001701">
    <property type="entry name" value="Glyco_hydro_9"/>
</dbReference>
<comment type="caution">
    <text evidence="6">The sequence shown here is derived from an EMBL/GenBank/DDBJ whole genome shotgun (WGS) entry which is preliminary data.</text>
</comment>
<dbReference type="Proteomes" id="UP000617628">
    <property type="component" value="Unassembled WGS sequence"/>
</dbReference>
<feature type="region of interest" description="Disordered" evidence="3">
    <location>
        <begin position="813"/>
        <end position="845"/>
    </location>
</feature>
<dbReference type="InterPro" id="IPR008928">
    <property type="entry name" value="6-hairpin_glycosidase_sf"/>
</dbReference>
<dbReference type="Pfam" id="PF00759">
    <property type="entry name" value="Glyco_hydro_9"/>
    <property type="match status" value="1"/>
</dbReference>
<evidence type="ECO:0000256" key="1">
    <source>
        <dbReference type="ARBA" id="ARBA00023277"/>
    </source>
</evidence>
<keyword evidence="4" id="KW-0732">Signal</keyword>
<feature type="domain" description="Glycoside hydrolase family 9" evidence="5">
    <location>
        <begin position="412"/>
        <end position="664"/>
    </location>
</feature>
<reference evidence="6" key="1">
    <citation type="submission" date="2021-01" db="EMBL/GenBank/DDBJ databases">
        <title>Modified the classification status of verrucomicrobia.</title>
        <authorList>
            <person name="Feng X."/>
        </authorList>
    </citation>
    <scope>NUCLEOTIDE SEQUENCE</scope>
    <source>
        <strain evidence="6">KCTC 13126</strain>
    </source>
</reference>
<proteinExistence type="predicted"/>
<gene>
    <name evidence="6" type="ORF">JIN87_26645</name>
</gene>
<evidence type="ECO:0000259" key="5">
    <source>
        <dbReference type="Pfam" id="PF00759"/>
    </source>
</evidence>